<keyword evidence="3" id="KW-1185">Reference proteome</keyword>
<feature type="transmembrane region" description="Helical" evidence="1">
    <location>
        <begin position="20"/>
        <end position="40"/>
    </location>
</feature>
<protein>
    <recommendedName>
        <fullName evidence="4">Iron uptake protein</fullName>
    </recommendedName>
</protein>
<dbReference type="RefSeq" id="WP_320184924.1">
    <property type="nucleotide sequence ID" value="NZ_CP138332.1"/>
</dbReference>
<comment type="caution">
    <text evidence="2">The sequence shown here is derived from an EMBL/GenBank/DDBJ whole genome shotgun (WGS) entry which is preliminary data.</text>
</comment>
<organism evidence="2 3">
    <name type="scientific">Sphingobacterium bambusae</name>
    <dbReference type="NCBI Taxonomy" id="662858"/>
    <lineage>
        <taxon>Bacteria</taxon>
        <taxon>Pseudomonadati</taxon>
        <taxon>Bacteroidota</taxon>
        <taxon>Sphingobacteriia</taxon>
        <taxon>Sphingobacteriales</taxon>
        <taxon>Sphingobacteriaceae</taxon>
        <taxon>Sphingobacterium</taxon>
    </lineage>
</organism>
<dbReference type="EMBL" id="JBHUPB010000010">
    <property type="protein sequence ID" value="MFD2968809.1"/>
    <property type="molecule type" value="Genomic_DNA"/>
</dbReference>
<feature type="transmembrane region" description="Helical" evidence="1">
    <location>
        <begin position="46"/>
        <end position="67"/>
    </location>
</feature>
<name>A0ABW6BJU2_9SPHI</name>
<evidence type="ECO:0008006" key="4">
    <source>
        <dbReference type="Google" id="ProtNLM"/>
    </source>
</evidence>
<proteinExistence type="predicted"/>
<evidence type="ECO:0000313" key="3">
    <source>
        <dbReference type="Proteomes" id="UP001597525"/>
    </source>
</evidence>
<keyword evidence="1" id="KW-0812">Transmembrane</keyword>
<gene>
    <name evidence="2" type="ORF">ACFS7Y_15530</name>
</gene>
<feature type="transmembrane region" description="Helical" evidence="1">
    <location>
        <begin position="74"/>
        <end position="91"/>
    </location>
</feature>
<dbReference type="Proteomes" id="UP001597525">
    <property type="component" value="Unassembled WGS sequence"/>
</dbReference>
<reference evidence="3" key="1">
    <citation type="journal article" date="2019" name="Int. J. Syst. Evol. Microbiol.">
        <title>The Global Catalogue of Microorganisms (GCM) 10K type strain sequencing project: providing services to taxonomists for standard genome sequencing and annotation.</title>
        <authorList>
            <consortium name="The Broad Institute Genomics Platform"/>
            <consortium name="The Broad Institute Genome Sequencing Center for Infectious Disease"/>
            <person name="Wu L."/>
            <person name="Ma J."/>
        </authorList>
    </citation>
    <scope>NUCLEOTIDE SEQUENCE [LARGE SCALE GENOMIC DNA]</scope>
    <source>
        <strain evidence="3">KCTC 22814</strain>
    </source>
</reference>
<keyword evidence="1" id="KW-0472">Membrane</keyword>
<accession>A0ABW6BJU2</accession>
<evidence type="ECO:0000256" key="1">
    <source>
        <dbReference type="SAM" id="Phobius"/>
    </source>
</evidence>
<evidence type="ECO:0000313" key="2">
    <source>
        <dbReference type="EMBL" id="MFD2968809.1"/>
    </source>
</evidence>
<keyword evidence="1" id="KW-1133">Transmembrane helix</keyword>
<sequence length="93" mass="10275">MPADKKYLSSTGQRILKITAGILGGYWVTVLFHNAIGSFLENTDGLIVTSAFTSFFLWSGLLVIAILTKNGWKVWAVYLILIVLFIGIIVLNK</sequence>